<comment type="caution">
    <text evidence="10">The sequence shown here is derived from an EMBL/GenBank/DDBJ whole genome shotgun (WGS) entry which is preliminary data.</text>
</comment>
<evidence type="ECO:0000256" key="1">
    <source>
        <dbReference type="ARBA" id="ARBA00010669"/>
    </source>
</evidence>
<evidence type="ECO:0000256" key="4">
    <source>
        <dbReference type="ARBA" id="ARBA00022723"/>
    </source>
</evidence>
<dbReference type="SUPFAM" id="SSF53927">
    <property type="entry name" value="Cytidine deaminase-like"/>
    <property type="match status" value="1"/>
</dbReference>
<dbReference type="PANTHER" id="PTHR11079">
    <property type="entry name" value="CYTOSINE DEAMINASE FAMILY MEMBER"/>
    <property type="match status" value="1"/>
</dbReference>
<dbReference type="PANTHER" id="PTHR11079:SF202">
    <property type="entry name" value="TRNA-SPECIFIC ADENOSINE DEAMINASE"/>
    <property type="match status" value="1"/>
</dbReference>
<dbReference type="InterPro" id="IPR016193">
    <property type="entry name" value="Cytidine_deaminase-like"/>
</dbReference>
<evidence type="ECO:0000256" key="8">
    <source>
        <dbReference type="HAMAP-Rule" id="MF_00972"/>
    </source>
</evidence>
<evidence type="ECO:0000256" key="6">
    <source>
        <dbReference type="ARBA" id="ARBA00022833"/>
    </source>
</evidence>
<sequence>MQQALQLAHQAAQLQEVPVGAVIVDGQGQLIAQGYNQTICRADPTAHAEIVALRAAAQTLQNYRLPGLSLFVTLEPCAMCMGALLHARLQRVVFATSDPKTGVCGSVLDLPSYPQLNHHTKIEHGLYADEAAQLLKDFFKARREAAKQQRLAQIIDTPLT</sequence>
<feature type="binding site" evidence="8">
    <location>
        <position position="80"/>
    </location>
    <ligand>
        <name>Zn(2+)</name>
        <dbReference type="ChEBI" id="CHEBI:29105"/>
        <note>catalytic</note>
    </ligand>
</feature>
<evidence type="ECO:0000256" key="2">
    <source>
        <dbReference type="ARBA" id="ARBA00011738"/>
    </source>
</evidence>
<evidence type="ECO:0000313" key="10">
    <source>
        <dbReference type="EMBL" id="HJD44783.1"/>
    </source>
</evidence>
<dbReference type="PROSITE" id="PS00903">
    <property type="entry name" value="CYT_DCMP_DEAMINASES_1"/>
    <property type="match status" value="1"/>
</dbReference>
<dbReference type="InterPro" id="IPR002125">
    <property type="entry name" value="CMP_dCMP_dom"/>
</dbReference>
<comment type="function">
    <text evidence="8">Catalyzes the deamination of adenosine to inosine at the wobble position 34 of tRNA(Arg2).</text>
</comment>
<evidence type="ECO:0000313" key="11">
    <source>
        <dbReference type="Proteomes" id="UP000823889"/>
    </source>
</evidence>
<dbReference type="AlphaFoldDB" id="A0A9D2RKF8"/>
<feature type="binding site" evidence="8">
    <location>
        <position position="77"/>
    </location>
    <ligand>
        <name>Zn(2+)</name>
        <dbReference type="ChEBI" id="CHEBI:29105"/>
        <note>catalytic</note>
    </ligand>
</feature>
<dbReference type="EC" id="3.5.4.33" evidence="8"/>
<name>A0A9D2RKF8_9BURK</name>
<keyword evidence="5 8" id="KW-0378">Hydrolase</keyword>
<dbReference type="HAMAP" id="MF_00972">
    <property type="entry name" value="tRNA_aden_deaminase"/>
    <property type="match status" value="1"/>
</dbReference>
<keyword evidence="3 8" id="KW-0819">tRNA processing</keyword>
<keyword evidence="6 8" id="KW-0862">Zinc</keyword>
<feature type="binding site" evidence="8">
    <location>
        <position position="47"/>
    </location>
    <ligand>
        <name>Zn(2+)</name>
        <dbReference type="ChEBI" id="CHEBI:29105"/>
        <note>catalytic</note>
    </ligand>
</feature>
<dbReference type="Proteomes" id="UP000823889">
    <property type="component" value="Unassembled WGS sequence"/>
</dbReference>
<dbReference type="NCBIfam" id="NF008113">
    <property type="entry name" value="PRK10860.1"/>
    <property type="match status" value="1"/>
</dbReference>
<proteinExistence type="inferred from homology"/>
<dbReference type="CDD" id="cd01285">
    <property type="entry name" value="nucleoside_deaminase"/>
    <property type="match status" value="1"/>
</dbReference>
<dbReference type="Pfam" id="PF00383">
    <property type="entry name" value="dCMP_cyt_deam_1"/>
    <property type="match status" value="1"/>
</dbReference>
<protein>
    <recommendedName>
        <fullName evidence="8">tRNA-specific adenosine deaminase</fullName>
        <ecNumber evidence="8">3.5.4.33</ecNumber>
    </recommendedName>
</protein>
<dbReference type="Gene3D" id="3.40.140.10">
    <property type="entry name" value="Cytidine Deaminase, domain 2"/>
    <property type="match status" value="1"/>
</dbReference>
<organism evidence="10 11">
    <name type="scientific">Candidatus Paenalcaligenes intestinipullorum</name>
    <dbReference type="NCBI Taxonomy" id="2838718"/>
    <lineage>
        <taxon>Bacteria</taxon>
        <taxon>Pseudomonadati</taxon>
        <taxon>Pseudomonadota</taxon>
        <taxon>Betaproteobacteria</taxon>
        <taxon>Burkholderiales</taxon>
        <taxon>Alcaligenaceae</taxon>
        <taxon>Paenalcaligenes</taxon>
    </lineage>
</organism>
<evidence type="ECO:0000256" key="7">
    <source>
        <dbReference type="ARBA" id="ARBA00048045"/>
    </source>
</evidence>
<gene>
    <name evidence="8 10" type="primary">tadA</name>
    <name evidence="10" type="ORF">H9906_07125</name>
</gene>
<dbReference type="GO" id="GO:0008270">
    <property type="term" value="F:zinc ion binding"/>
    <property type="evidence" value="ECO:0007669"/>
    <property type="project" value="UniProtKB-UniRule"/>
</dbReference>
<dbReference type="PROSITE" id="PS51747">
    <property type="entry name" value="CYT_DCMP_DEAMINASES_2"/>
    <property type="match status" value="1"/>
</dbReference>
<comment type="similarity">
    <text evidence="1">Belongs to the cytidine and deoxycytidylate deaminase family. ADAT2 subfamily.</text>
</comment>
<dbReference type="GO" id="GO:0052717">
    <property type="term" value="F:tRNA-specific adenosine-34 deaminase activity"/>
    <property type="evidence" value="ECO:0007669"/>
    <property type="project" value="UniProtKB-UniRule"/>
</dbReference>
<accession>A0A9D2RKF8</accession>
<keyword evidence="4 8" id="KW-0479">Metal-binding</keyword>
<comment type="cofactor">
    <cofactor evidence="8">
        <name>Zn(2+)</name>
        <dbReference type="ChEBI" id="CHEBI:29105"/>
    </cofactor>
    <text evidence="8">Binds 1 zinc ion per subunit.</text>
</comment>
<feature type="active site" description="Proton donor" evidence="8">
    <location>
        <position position="49"/>
    </location>
</feature>
<dbReference type="EMBL" id="DWUQ01000150">
    <property type="protein sequence ID" value="HJD44783.1"/>
    <property type="molecule type" value="Genomic_DNA"/>
</dbReference>
<evidence type="ECO:0000256" key="3">
    <source>
        <dbReference type="ARBA" id="ARBA00022694"/>
    </source>
</evidence>
<comment type="subunit">
    <text evidence="2 8">Homodimer.</text>
</comment>
<dbReference type="FunFam" id="3.40.140.10:FF:000005">
    <property type="entry name" value="tRNA-specific adenosine deaminase"/>
    <property type="match status" value="1"/>
</dbReference>
<comment type="catalytic activity">
    <reaction evidence="7 8">
        <text>adenosine(34) in tRNA + H2O + H(+) = inosine(34) in tRNA + NH4(+)</text>
        <dbReference type="Rhea" id="RHEA:43168"/>
        <dbReference type="Rhea" id="RHEA-COMP:10373"/>
        <dbReference type="Rhea" id="RHEA-COMP:10374"/>
        <dbReference type="ChEBI" id="CHEBI:15377"/>
        <dbReference type="ChEBI" id="CHEBI:15378"/>
        <dbReference type="ChEBI" id="CHEBI:28938"/>
        <dbReference type="ChEBI" id="CHEBI:74411"/>
        <dbReference type="ChEBI" id="CHEBI:82852"/>
        <dbReference type="EC" id="3.5.4.33"/>
    </reaction>
</comment>
<evidence type="ECO:0000259" key="9">
    <source>
        <dbReference type="PROSITE" id="PS51747"/>
    </source>
</evidence>
<dbReference type="InterPro" id="IPR016192">
    <property type="entry name" value="APOBEC/CMP_deaminase_Zn-bd"/>
</dbReference>
<reference evidence="10" key="1">
    <citation type="journal article" date="2021" name="PeerJ">
        <title>Extensive microbial diversity within the chicken gut microbiome revealed by metagenomics and culture.</title>
        <authorList>
            <person name="Gilroy R."/>
            <person name="Ravi A."/>
            <person name="Getino M."/>
            <person name="Pursley I."/>
            <person name="Horton D.L."/>
            <person name="Alikhan N.F."/>
            <person name="Baker D."/>
            <person name="Gharbi K."/>
            <person name="Hall N."/>
            <person name="Watson M."/>
            <person name="Adriaenssens E.M."/>
            <person name="Foster-Nyarko E."/>
            <person name="Jarju S."/>
            <person name="Secka A."/>
            <person name="Antonio M."/>
            <person name="Oren A."/>
            <person name="Chaudhuri R.R."/>
            <person name="La Ragione R."/>
            <person name="Hildebrand F."/>
            <person name="Pallen M.J."/>
        </authorList>
    </citation>
    <scope>NUCLEOTIDE SEQUENCE</scope>
    <source>
        <strain evidence="10">9264</strain>
    </source>
</reference>
<dbReference type="GO" id="GO:0002100">
    <property type="term" value="P:tRNA wobble adenosine to inosine editing"/>
    <property type="evidence" value="ECO:0007669"/>
    <property type="project" value="UniProtKB-UniRule"/>
</dbReference>
<reference evidence="10" key="2">
    <citation type="submission" date="2021-04" db="EMBL/GenBank/DDBJ databases">
        <authorList>
            <person name="Gilroy R."/>
        </authorList>
    </citation>
    <scope>NUCLEOTIDE SEQUENCE</scope>
    <source>
        <strain evidence="10">9264</strain>
    </source>
</reference>
<feature type="domain" description="CMP/dCMP-type deaminase" evidence="9">
    <location>
        <begin position="1"/>
        <end position="117"/>
    </location>
</feature>
<dbReference type="InterPro" id="IPR028883">
    <property type="entry name" value="tRNA_aden_deaminase"/>
</dbReference>
<evidence type="ECO:0000256" key="5">
    <source>
        <dbReference type="ARBA" id="ARBA00022801"/>
    </source>
</evidence>